<dbReference type="PANTHER" id="PTHR46284:SF2">
    <property type="entry name" value="PROTEIN KINESIN LIGHT CHAIN-RELATED 1"/>
    <property type="match status" value="1"/>
</dbReference>
<organism evidence="2 3">
    <name type="scientific">Quercus suber</name>
    <name type="common">Cork oak</name>
    <dbReference type="NCBI Taxonomy" id="58331"/>
    <lineage>
        <taxon>Eukaryota</taxon>
        <taxon>Viridiplantae</taxon>
        <taxon>Streptophyta</taxon>
        <taxon>Embryophyta</taxon>
        <taxon>Tracheophyta</taxon>
        <taxon>Spermatophyta</taxon>
        <taxon>Magnoliopsida</taxon>
        <taxon>eudicotyledons</taxon>
        <taxon>Gunneridae</taxon>
        <taxon>Pentapetalae</taxon>
        <taxon>rosids</taxon>
        <taxon>fabids</taxon>
        <taxon>Fagales</taxon>
        <taxon>Fagaceae</taxon>
        <taxon>Quercus</taxon>
    </lineage>
</organism>
<dbReference type="EMBL" id="PKMF04000024">
    <property type="protein sequence ID" value="KAK7857763.1"/>
    <property type="molecule type" value="Genomic_DNA"/>
</dbReference>
<evidence type="ECO:0000313" key="2">
    <source>
        <dbReference type="EMBL" id="KAK7857763.1"/>
    </source>
</evidence>
<accession>A0AAW0M1F6</accession>
<feature type="compositionally biased region" description="Low complexity" evidence="1">
    <location>
        <begin position="50"/>
        <end position="66"/>
    </location>
</feature>
<dbReference type="PANTHER" id="PTHR46284">
    <property type="entry name" value="PROTEIN KINESIN LIGHT CHAIN-RELATED 3"/>
    <property type="match status" value="1"/>
</dbReference>
<dbReference type="AlphaFoldDB" id="A0AAW0M1F6"/>
<name>A0AAW0M1F6_QUESU</name>
<dbReference type="Gramene" id="rna-CFP56_50716">
    <property type="protein sequence ID" value="cds-POE96290.1"/>
    <property type="gene ID" value="gene-CFP56_50716"/>
</dbReference>
<dbReference type="Proteomes" id="UP000237347">
    <property type="component" value="Unassembled WGS sequence"/>
</dbReference>
<evidence type="ECO:0000256" key="1">
    <source>
        <dbReference type="SAM" id="MobiDB-lite"/>
    </source>
</evidence>
<protein>
    <submittedName>
        <fullName evidence="2">Protein kinesin light chain-related 1</fullName>
    </submittedName>
</protein>
<comment type="caution">
    <text evidence="2">The sequence shown here is derived from an EMBL/GenBank/DDBJ whole genome shotgun (WGS) entry which is preliminary data.</text>
</comment>
<proteinExistence type="predicted"/>
<gene>
    <name evidence="2" type="primary">KLCR1_11</name>
    <name evidence="2" type="ORF">CFP56_015836</name>
</gene>
<keyword evidence="3" id="KW-1185">Reference proteome</keyword>
<feature type="compositionally biased region" description="Polar residues" evidence="1">
    <location>
        <begin position="75"/>
        <end position="84"/>
    </location>
</feature>
<sequence length="149" mass="16266">MLGLVSVKTPPKTPPLRISVLETPTQDQAQTLTQRRSELVNFVLNSKPTSSFSRLPPSLSPSQSKFLSRKPPLDNPNSEATLNNPDLGPFLLKLARDIIASSEGPNKALDYALRASKSFKWCSGGAEGEPSLDLAMTLYVLAAISRRRF</sequence>
<reference evidence="2 3" key="1">
    <citation type="journal article" date="2018" name="Sci. Data">
        <title>The draft genome sequence of cork oak.</title>
        <authorList>
            <person name="Ramos A.M."/>
            <person name="Usie A."/>
            <person name="Barbosa P."/>
            <person name="Barros P.M."/>
            <person name="Capote T."/>
            <person name="Chaves I."/>
            <person name="Simoes F."/>
            <person name="Abreu I."/>
            <person name="Carrasquinho I."/>
            <person name="Faro C."/>
            <person name="Guimaraes J.B."/>
            <person name="Mendonca D."/>
            <person name="Nobrega F."/>
            <person name="Rodrigues L."/>
            <person name="Saibo N.J.M."/>
            <person name="Varela M.C."/>
            <person name="Egas C."/>
            <person name="Matos J."/>
            <person name="Miguel C.M."/>
            <person name="Oliveira M.M."/>
            <person name="Ricardo C.P."/>
            <person name="Goncalves S."/>
        </authorList>
    </citation>
    <scope>NUCLEOTIDE SEQUENCE [LARGE SCALE GENOMIC DNA]</scope>
    <source>
        <strain evidence="3">cv. HL8</strain>
    </source>
</reference>
<evidence type="ECO:0000313" key="3">
    <source>
        <dbReference type="Proteomes" id="UP000237347"/>
    </source>
</evidence>
<feature type="region of interest" description="Disordered" evidence="1">
    <location>
        <begin position="47"/>
        <end position="84"/>
    </location>
</feature>